<sequence>MRVYAAPFPEAPSSAGALARRPGSAAAFWSSILSGTTDSLPGEPGGFEPTRETGR</sequence>
<reference evidence="2 3" key="1">
    <citation type="submission" date="2023-12" db="EMBL/GenBank/DDBJ databases">
        <title>novel species in genus Nocarida.</title>
        <authorList>
            <person name="Li Z."/>
        </authorList>
    </citation>
    <scope>NUCLEOTIDE SEQUENCE [LARGE SCALE GENOMIC DNA]</scope>
    <source>
        <strain evidence="2 3">CDC186</strain>
    </source>
</reference>
<dbReference type="Proteomes" id="UP001348098">
    <property type="component" value="Unassembled WGS sequence"/>
</dbReference>
<evidence type="ECO:0000256" key="1">
    <source>
        <dbReference type="SAM" id="MobiDB-lite"/>
    </source>
</evidence>
<gene>
    <name evidence="2" type="ORF">U3653_14630</name>
</gene>
<dbReference type="EMBL" id="JAYKYQ010000005">
    <property type="protein sequence ID" value="MEB3511262.1"/>
    <property type="molecule type" value="Genomic_DNA"/>
</dbReference>
<proteinExistence type="predicted"/>
<accession>A0ABU6AUY0</accession>
<evidence type="ECO:0000313" key="3">
    <source>
        <dbReference type="Proteomes" id="UP001348098"/>
    </source>
</evidence>
<protein>
    <submittedName>
        <fullName evidence="2">Uncharacterized protein</fullName>
    </submittedName>
</protein>
<feature type="region of interest" description="Disordered" evidence="1">
    <location>
        <begin position="34"/>
        <end position="55"/>
    </location>
</feature>
<keyword evidence="3" id="KW-1185">Reference proteome</keyword>
<comment type="caution">
    <text evidence="2">The sequence shown here is derived from an EMBL/GenBank/DDBJ whole genome shotgun (WGS) entry which is preliminary data.</text>
</comment>
<organism evidence="2 3">
    <name type="scientific">Nocardia implantans</name>
    <dbReference type="NCBI Taxonomy" id="3108168"/>
    <lineage>
        <taxon>Bacteria</taxon>
        <taxon>Bacillati</taxon>
        <taxon>Actinomycetota</taxon>
        <taxon>Actinomycetes</taxon>
        <taxon>Mycobacteriales</taxon>
        <taxon>Nocardiaceae</taxon>
        <taxon>Nocardia</taxon>
    </lineage>
</organism>
<name>A0ABU6AUY0_9NOCA</name>
<dbReference type="RefSeq" id="WP_195080061.1">
    <property type="nucleotide sequence ID" value="NZ_JAYESH010000002.1"/>
</dbReference>
<evidence type="ECO:0000313" key="2">
    <source>
        <dbReference type="EMBL" id="MEB3511262.1"/>
    </source>
</evidence>